<dbReference type="GO" id="GO:0003729">
    <property type="term" value="F:mRNA binding"/>
    <property type="evidence" value="ECO:0007669"/>
    <property type="project" value="UniProtKB-ARBA"/>
</dbReference>
<feature type="domain" description="S1 motif" evidence="2">
    <location>
        <begin position="640"/>
        <end position="709"/>
    </location>
</feature>
<dbReference type="SUPFAM" id="SSF50249">
    <property type="entry name" value="Nucleic acid-binding proteins"/>
    <property type="match status" value="1"/>
</dbReference>
<dbReference type="Pfam" id="PF22706">
    <property type="entry name" value="Tex_central_region"/>
    <property type="match status" value="1"/>
</dbReference>
<dbReference type="FunFam" id="1.10.150.310:FF:000001">
    <property type="entry name" value="RNA-binding transcriptional accessory protein"/>
    <property type="match status" value="1"/>
</dbReference>
<dbReference type="PROSITE" id="PS50126">
    <property type="entry name" value="S1"/>
    <property type="match status" value="1"/>
</dbReference>
<dbReference type="InterPro" id="IPR032639">
    <property type="entry name" value="Tex_YqgF"/>
</dbReference>
<dbReference type="InterPro" id="IPR012340">
    <property type="entry name" value="NA-bd_OB-fold"/>
</dbReference>
<proteinExistence type="predicted"/>
<sequence>MISTRIAEELGVRTDQVDAALALLDEGNTVPFIARYRKEATGGLDDTQLRRLEERATYLRELEERKETVLAAIEEQGKLTDTLRGLIAACETKARLEDLYRPFKKRRKTRADKAREAGLAPLVEKLIAEPGADPAALAEAFTTDGYEDTAAALEGARDILVDDLAMDADLVGEVREEFYSRGTVSSGVIEGKEQEGQKYRDYFEFSEPLTELPGHRILALLRGEKEGVLHLGLDGGDETFYTGLIARRAELPVESSGWLSDAVGFGWRTKLAVSAGLDARMRLRERAEDDALGIFATNLRDVLLAAPAGQRAVLGLDPGYRNGVKCAVVDATGKVLDTVVVHPHAPQNRWDAARDTLAGLAAEHGVELIAVGNGTASRESDKLAGEVADLIAAAGGTRPTPVVVSESGASVYSASEVAAAEFPDMDVALRGAVSIARRLQDPLAELVKVDPKAIGVGQYQHDVNQTRLAHTLDDVVEDAVNGVGVDLNTASVPLLERVAGISATVAGNIVAYRDEHGSFTTRKELGKVPRLGPKAFEQSAGFLRINNGTDPLDASAVHPEAYPVVRRIAEATGLGVAELIGKSDVLKKLKPADFADERFGVPTVTDIIAELDKPGRDPRPEFRTAEFREGVEKVSDLTPGMVLEGTVTNVAAFGAFVDVGVHQDGLVHVSAMSRSFVEDPHDVVHSGQVVKVKVMDVDVERQRIGLSLRLDDEPGEDNRKGRGSRRGGRSGEKNSGAGAGGRGNSRGNGRGRNGSRGNGRGKGRGGNGRGNGRSGRGRGGNSGGGAMADALKRAGLAD</sequence>
<dbReference type="GO" id="GO:0005737">
    <property type="term" value="C:cytoplasm"/>
    <property type="evidence" value="ECO:0007669"/>
    <property type="project" value="UniProtKB-ARBA"/>
</dbReference>
<name>A0A1L7CTH8_9CORY</name>
<dbReference type="Pfam" id="PF16921">
    <property type="entry name" value="Tex_YqgF"/>
    <property type="match status" value="1"/>
</dbReference>
<keyword evidence="4" id="KW-1185">Reference proteome</keyword>
<organism evidence="3 4">
    <name type="scientific">Corynebacterium frankenforstense DSM 45800</name>
    <dbReference type="NCBI Taxonomy" id="1437875"/>
    <lineage>
        <taxon>Bacteria</taxon>
        <taxon>Bacillati</taxon>
        <taxon>Actinomycetota</taxon>
        <taxon>Actinomycetes</taxon>
        <taxon>Mycobacteriales</taxon>
        <taxon>Corynebacteriaceae</taxon>
        <taxon>Corynebacterium</taxon>
    </lineage>
</organism>
<dbReference type="InterPro" id="IPR050437">
    <property type="entry name" value="Ribos_protein_bS1-like"/>
</dbReference>
<dbReference type="Gene3D" id="1.10.10.650">
    <property type="entry name" value="RuvA domain 2-like"/>
    <property type="match status" value="1"/>
</dbReference>
<gene>
    <name evidence="3" type="ORF">CFRA_07510</name>
</gene>
<dbReference type="SMART" id="SM00316">
    <property type="entry name" value="S1"/>
    <property type="match status" value="1"/>
</dbReference>
<dbReference type="InterPro" id="IPR006641">
    <property type="entry name" value="YqgF/RNaseH-like_dom"/>
</dbReference>
<dbReference type="Pfam" id="PF00575">
    <property type="entry name" value="S1"/>
    <property type="match status" value="1"/>
</dbReference>
<dbReference type="GO" id="GO:0006139">
    <property type="term" value="P:nucleobase-containing compound metabolic process"/>
    <property type="evidence" value="ECO:0007669"/>
    <property type="project" value="InterPro"/>
</dbReference>
<dbReference type="FunFam" id="2.40.50.140:FF:000051">
    <property type="entry name" value="RNA-binding transcriptional accessory protein"/>
    <property type="match status" value="1"/>
</dbReference>
<dbReference type="InterPro" id="IPR041692">
    <property type="entry name" value="HHH_9"/>
</dbReference>
<feature type="compositionally biased region" description="Gly residues" evidence="1">
    <location>
        <begin position="737"/>
        <end position="786"/>
    </location>
</feature>
<dbReference type="InterPro" id="IPR012337">
    <property type="entry name" value="RNaseH-like_sf"/>
</dbReference>
<dbReference type="InterPro" id="IPR037027">
    <property type="entry name" value="YqgF/RNaseH-like_dom_sf"/>
</dbReference>
<dbReference type="Pfam" id="PF17674">
    <property type="entry name" value="HHH_9"/>
    <property type="match status" value="1"/>
</dbReference>
<dbReference type="PANTHER" id="PTHR10724:SF10">
    <property type="entry name" value="S1 RNA-BINDING DOMAIN-CONTAINING PROTEIN 1"/>
    <property type="match status" value="1"/>
</dbReference>
<dbReference type="SUPFAM" id="SSF53098">
    <property type="entry name" value="Ribonuclease H-like"/>
    <property type="match status" value="1"/>
</dbReference>
<feature type="compositionally biased region" description="Basic and acidic residues" evidence="1">
    <location>
        <begin position="708"/>
        <end position="720"/>
    </location>
</feature>
<evidence type="ECO:0000313" key="3">
    <source>
        <dbReference type="EMBL" id="APT89131.1"/>
    </source>
</evidence>
<dbReference type="FunFam" id="1.10.10.650:FF:000001">
    <property type="entry name" value="S1 RNA-binding domain 1"/>
    <property type="match status" value="1"/>
</dbReference>
<dbReference type="Pfam" id="PF09371">
    <property type="entry name" value="Tex_N"/>
    <property type="match status" value="1"/>
</dbReference>
<dbReference type="SUPFAM" id="SSF158832">
    <property type="entry name" value="Tex N-terminal region-like"/>
    <property type="match status" value="1"/>
</dbReference>
<dbReference type="GO" id="GO:0003735">
    <property type="term" value="F:structural constituent of ribosome"/>
    <property type="evidence" value="ECO:0007669"/>
    <property type="project" value="TreeGrafter"/>
</dbReference>
<dbReference type="SMART" id="SM00732">
    <property type="entry name" value="YqgFc"/>
    <property type="match status" value="1"/>
</dbReference>
<dbReference type="Gene3D" id="2.40.50.140">
    <property type="entry name" value="Nucleic acid-binding proteins"/>
    <property type="match status" value="1"/>
</dbReference>
<dbReference type="Gene3D" id="1.10.150.310">
    <property type="entry name" value="Tex RuvX-like domain-like"/>
    <property type="match status" value="1"/>
</dbReference>
<feature type="region of interest" description="Disordered" evidence="1">
    <location>
        <begin position="708"/>
        <end position="798"/>
    </location>
</feature>
<dbReference type="Gene3D" id="1.10.3500.10">
    <property type="entry name" value="Tex N-terminal region-like"/>
    <property type="match status" value="1"/>
</dbReference>
<dbReference type="Proteomes" id="UP000185434">
    <property type="component" value="Chromosome"/>
</dbReference>
<dbReference type="InterPro" id="IPR003029">
    <property type="entry name" value="S1_domain"/>
</dbReference>
<evidence type="ECO:0000256" key="1">
    <source>
        <dbReference type="SAM" id="MobiDB-lite"/>
    </source>
</evidence>
<dbReference type="InterPro" id="IPR055179">
    <property type="entry name" value="Tex-like_central_region"/>
</dbReference>
<dbReference type="AlphaFoldDB" id="A0A1L7CTH8"/>
<dbReference type="GO" id="GO:0006412">
    <property type="term" value="P:translation"/>
    <property type="evidence" value="ECO:0007669"/>
    <property type="project" value="TreeGrafter"/>
</dbReference>
<dbReference type="FunFam" id="3.30.420.140:FF:000001">
    <property type="entry name" value="RNA-binding transcriptional accessory protein"/>
    <property type="match status" value="1"/>
</dbReference>
<dbReference type="KEGG" id="cfk:CFRA_07510"/>
<dbReference type="InterPro" id="IPR010994">
    <property type="entry name" value="RuvA_2-like"/>
</dbReference>
<dbReference type="InterPro" id="IPR023319">
    <property type="entry name" value="Tex-like_HTH_dom_sf"/>
</dbReference>
<accession>A0A1L7CTH8</accession>
<protein>
    <submittedName>
        <fullName evidence="3">Transcription accessory protein</fullName>
    </submittedName>
</protein>
<dbReference type="RefSeq" id="WP_075664112.1">
    <property type="nucleotide sequence ID" value="NZ_CP009247.1"/>
</dbReference>
<dbReference type="InterPro" id="IPR018974">
    <property type="entry name" value="Tex-like_N"/>
</dbReference>
<dbReference type="InterPro" id="IPR023323">
    <property type="entry name" value="Tex-like_dom_sf"/>
</dbReference>
<dbReference type="CDD" id="cd05685">
    <property type="entry name" value="S1_Tex"/>
    <property type="match status" value="1"/>
</dbReference>
<dbReference type="Gene3D" id="3.30.420.140">
    <property type="entry name" value="YqgF/RNase H-like domain"/>
    <property type="match status" value="1"/>
</dbReference>
<dbReference type="EMBL" id="CP009247">
    <property type="protein sequence ID" value="APT89131.1"/>
    <property type="molecule type" value="Genomic_DNA"/>
</dbReference>
<dbReference type="InterPro" id="IPR044146">
    <property type="entry name" value="S1_Tex"/>
</dbReference>
<dbReference type="OrthoDB" id="9804714at2"/>
<dbReference type="PANTHER" id="PTHR10724">
    <property type="entry name" value="30S RIBOSOMAL PROTEIN S1"/>
    <property type="match status" value="1"/>
</dbReference>
<evidence type="ECO:0000313" key="4">
    <source>
        <dbReference type="Proteomes" id="UP000185434"/>
    </source>
</evidence>
<evidence type="ECO:0000259" key="2">
    <source>
        <dbReference type="PROSITE" id="PS50126"/>
    </source>
</evidence>
<dbReference type="Pfam" id="PF12836">
    <property type="entry name" value="HHH_3"/>
    <property type="match status" value="1"/>
</dbReference>
<dbReference type="STRING" id="1437875.CFRA_07510"/>
<reference evidence="3 4" key="1">
    <citation type="submission" date="2014-08" db="EMBL/GenBank/DDBJ databases">
        <title>Complete genome sequence of Corynebacterium frankenforstense ST18(T) (=DSM 45800(T)), isolated from raw cow milk.</title>
        <authorList>
            <person name="Ruckert C."/>
            <person name="Albersmeier A."/>
            <person name="Winkler A."/>
            <person name="Lipski A."/>
            <person name="Kalinowski J."/>
        </authorList>
    </citation>
    <scope>NUCLEOTIDE SEQUENCE [LARGE SCALE GENOMIC DNA]</scope>
    <source>
        <strain evidence="3 4">ST18</strain>
    </source>
</reference>
<dbReference type="SUPFAM" id="SSF47781">
    <property type="entry name" value="RuvA domain 2-like"/>
    <property type="match status" value="2"/>
</dbReference>